<feature type="domain" description="Reverse transcriptase" evidence="1">
    <location>
        <begin position="34"/>
        <end position="260"/>
    </location>
</feature>
<dbReference type="EMBL" id="CAJNOC010000450">
    <property type="protein sequence ID" value="CAF0763003.1"/>
    <property type="molecule type" value="Genomic_DNA"/>
</dbReference>
<comment type="caution">
    <text evidence="2">The sequence shown here is derived from an EMBL/GenBank/DDBJ whole genome shotgun (WGS) entry which is preliminary data.</text>
</comment>
<dbReference type="Pfam" id="PF00078">
    <property type="entry name" value="RVT_1"/>
    <property type="match status" value="1"/>
</dbReference>
<reference evidence="2" key="1">
    <citation type="submission" date="2021-02" db="EMBL/GenBank/DDBJ databases">
        <authorList>
            <person name="Nowell W R."/>
        </authorList>
    </citation>
    <scope>NUCLEOTIDE SEQUENCE</scope>
    <source>
        <strain evidence="2">Ploen Becks lab</strain>
    </source>
</reference>
<sequence length="411" mass="47550">MIDSHTRDRNQISLSLKKLVLILNNSIRINQIGIAYRNGSVPNQFKEANITPIFKKDSKKLASNYRPVSLTSIPCKIMEKLIKKPIMEHLIVNKLISIRQHGSMEKKSCITNLLEIFDLAFDSVPHKRLLYKLKKYGFDNKLIKWIESFLTNRRQRVVLGKSESSWANVLSGVPQGPVLGPELFVLFVNDPSDNLKNFYSLFADDTKLEAISDQDSKQKSLSDDLNKINRWINDWLIKLNEEKCKVLHFGRENPEFNYCLNGKPPVKTESERDLSIIFSKDLKWTSQINSSINSICRLYKTFVRPQLEYGVSVSQPNLKKDIHAMESVQRRATKLVPELRKFSYDEKLKKTNLLSLEARRARGDLIQFFKVVKGIGKINWQLVKNCAQRHNFFTNRASSLWNRLPKEALPS</sequence>
<accession>A0A813Q7I6</accession>
<dbReference type="PANTHER" id="PTHR33332">
    <property type="entry name" value="REVERSE TRANSCRIPTASE DOMAIN-CONTAINING PROTEIN"/>
    <property type="match status" value="1"/>
</dbReference>
<evidence type="ECO:0000313" key="3">
    <source>
        <dbReference type="Proteomes" id="UP000663879"/>
    </source>
</evidence>
<dbReference type="CDD" id="cd01650">
    <property type="entry name" value="RT_nLTR_like"/>
    <property type="match status" value="1"/>
</dbReference>
<organism evidence="2 3">
    <name type="scientific">Brachionus calyciflorus</name>
    <dbReference type="NCBI Taxonomy" id="104777"/>
    <lineage>
        <taxon>Eukaryota</taxon>
        <taxon>Metazoa</taxon>
        <taxon>Spiralia</taxon>
        <taxon>Gnathifera</taxon>
        <taxon>Rotifera</taxon>
        <taxon>Eurotatoria</taxon>
        <taxon>Monogononta</taxon>
        <taxon>Pseudotrocha</taxon>
        <taxon>Ploima</taxon>
        <taxon>Brachionidae</taxon>
        <taxon>Brachionus</taxon>
    </lineage>
</organism>
<dbReference type="AlphaFoldDB" id="A0A813Q7I6"/>
<dbReference type="Proteomes" id="UP000663879">
    <property type="component" value="Unassembled WGS sequence"/>
</dbReference>
<keyword evidence="3" id="KW-1185">Reference proteome</keyword>
<name>A0A813Q7I6_9BILA</name>
<proteinExistence type="predicted"/>
<dbReference type="OrthoDB" id="426210at2759"/>
<dbReference type="InterPro" id="IPR000477">
    <property type="entry name" value="RT_dom"/>
</dbReference>
<gene>
    <name evidence="2" type="ORF">OXX778_LOCUS4536</name>
</gene>
<evidence type="ECO:0000259" key="1">
    <source>
        <dbReference type="PROSITE" id="PS50878"/>
    </source>
</evidence>
<evidence type="ECO:0000313" key="2">
    <source>
        <dbReference type="EMBL" id="CAF0763003.1"/>
    </source>
</evidence>
<dbReference type="SUPFAM" id="SSF56672">
    <property type="entry name" value="DNA/RNA polymerases"/>
    <property type="match status" value="1"/>
</dbReference>
<protein>
    <recommendedName>
        <fullName evidence="1">Reverse transcriptase domain-containing protein</fullName>
    </recommendedName>
</protein>
<dbReference type="InterPro" id="IPR043502">
    <property type="entry name" value="DNA/RNA_pol_sf"/>
</dbReference>
<dbReference type="PROSITE" id="PS50878">
    <property type="entry name" value="RT_POL"/>
    <property type="match status" value="1"/>
</dbReference>